<name>A0ABT9IU68_9BACL</name>
<feature type="region of interest" description="Disordered" evidence="1">
    <location>
        <begin position="147"/>
        <end position="186"/>
    </location>
</feature>
<evidence type="ECO:0000313" key="4">
    <source>
        <dbReference type="Proteomes" id="UP001231941"/>
    </source>
</evidence>
<sequence length="317" mass="35604">MVNSVFSRIILAGSLIFSLSACTTTDNEGAMDTRSRDNNVRPYGVYDNNDRLGVRNYNNNRYNANRYNVLNGGKGTQNNIRNTDRMTNRASDLRANNVHQNTNIRESKKIADELVRMKEVKRANVLLTDNNAYIAVELAKGTTTNQMKGTSLKGTTNSQMKGTSIKGKTNNQMKSSSLKGTSMHGTRGSEYYGLRMNTGKIAGSYSKNNKMGTYSNNKMTTKSNNQVGTYTDTMENNVKNKITEKVKSMDKNVKNVYVSANADFVERVNNYMVDIGEGKPVRGFMEEFNTFMDRVFPMNVDNNNNRTNRTILNPANR</sequence>
<dbReference type="Proteomes" id="UP001231941">
    <property type="component" value="Unassembled WGS sequence"/>
</dbReference>
<comment type="caution">
    <text evidence="3">The sequence shown here is derived from an EMBL/GenBank/DDBJ whole genome shotgun (WGS) entry which is preliminary data.</text>
</comment>
<keyword evidence="3" id="KW-0449">Lipoprotein</keyword>
<gene>
    <name evidence="3" type="ORF">Q5Y73_00840</name>
</gene>
<dbReference type="EMBL" id="JAVAMP010000001">
    <property type="protein sequence ID" value="MDP5272642.1"/>
    <property type="molecule type" value="Genomic_DNA"/>
</dbReference>
<evidence type="ECO:0000313" key="3">
    <source>
        <dbReference type="EMBL" id="MDP5272642.1"/>
    </source>
</evidence>
<evidence type="ECO:0000256" key="1">
    <source>
        <dbReference type="SAM" id="MobiDB-lite"/>
    </source>
</evidence>
<dbReference type="InterPro" id="IPR019076">
    <property type="entry name" value="Spore_lipoprot_YhcN/YlaJ-like"/>
</dbReference>
<feature type="signal peptide" evidence="2">
    <location>
        <begin position="1"/>
        <end position="23"/>
    </location>
</feature>
<proteinExistence type="predicted"/>
<reference evidence="3 4" key="1">
    <citation type="submission" date="2023-08" db="EMBL/GenBank/DDBJ databases">
        <authorList>
            <person name="Park J.-S."/>
        </authorList>
    </citation>
    <scope>NUCLEOTIDE SEQUENCE [LARGE SCALE GENOMIC DNA]</scope>
    <source>
        <strain evidence="3 4">2205SS18-9</strain>
    </source>
</reference>
<protein>
    <submittedName>
        <fullName evidence="3">YhcN/YlaJ family sporulation lipoprotein</fullName>
    </submittedName>
</protein>
<evidence type="ECO:0000256" key="2">
    <source>
        <dbReference type="SAM" id="SignalP"/>
    </source>
</evidence>
<organism evidence="3 4">
    <name type="scientific">Chengkuizengella axinellae</name>
    <dbReference type="NCBI Taxonomy" id="3064388"/>
    <lineage>
        <taxon>Bacteria</taxon>
        <taxon>Bacillati</taxon>
        <taxon>Bacillota</taxon>
        <taxon>Bacilli</taxon>
        <taxon>Bacillales</taxon>
        <taxon>Paenibacillaceae</taxon>
        <taxon>Chengkuizengella</taxon>
    </lineage>
</organism>
<feature type="chain" id="PRO_5045211866" evidence="2">
    <location>
        <begin position="24"/>
        <end position="317"/>
    </location>
</feature>
<feature type="compositionally biased region" description="Polar residues" evidence="1">
    <location>
        <begin position="147"/>
        <end position="184"/>
    </location>
</feature>
<keyword evidence="2" id="KW-0732">Signal</keyword>
<keyword evidence="4" id="KW-1185">Reference proteome</keyword>
<accession>A0ABT9IU68</accession>
<dbReference type="Pfam" id="PF09580">
    <property type="entry name" value="Spore_YhcN_YlaJ"/>
    <property type="match status" value="2"/>
</dbReference>
<dbReference type="RefSeq" id="WP_305989954.1">
    <property type="nucleotide sequence ID" value="NZ_JAVAMP010000001.1"/>
</dbReference>